<evidence type="ECO:0000259" key="4">
    <source>
        <dbReference type="PROSITE" id="PS50987"/>
    </source>
</evidence>
<dbReference type="InterPro" id="IPR011991">
    <property type="entry name" value="ArsR-like_HTH"/>
</dbReference>
<dbReference type="Gene3D" id="1.10.10.10">
    <property type="entry name" value="Winged helix-like DNA-binding domain superfamily/Winged helix DNA-binding domain"/>
    <property type="match status" value="1"/>
</dbReference>
<dbReference type="EMBL" id="JAHJDP010000031">
    <property type="protein sequence ID" value="MBU2690390.1"/>
    <property type="molecule type" value="Genomic_DNA"/>
</dbReference>
<dbReference type="Pfam" id="PF01022">
    <property type="entry name" value="HTH_5"/>
    <property type="match status" value="1"/>
</dbReference>
<evidence type="ECO:0000313" key="6">
    <source>
        <dbReference type="Proteomes" id="UP000777784"/>
    </source>
</evidence>
<dbReference type="InterPro" id="IPR051081">
    <property type="entry name" value="HTH_MetalResp_TranReg"/>
</dbReference>
<dbReference type="AlphaFoldDB" id="A0A948RT46"/>
<gene>
    <name evidence="5" type="ORF">KJ970_05635</name>
</gene>
<accession>A0A948RT46</accession>
<dbReference type="Proteomes" id="UP000777784">
    <property type="component" value="Unassembled WGS sequence"/>
</dbReference>
<evidence type="ECO:0000256" key="2">
    <source>
        <dbReference type="ARBA" id="ARBA00023125"/>
    </source>
</evidence>
<dbReference type="PANTHER" id="PTHR33154:SF33">
    <property type="entry name" value="TRANSCRIPTIONAL REPRESSOR SDPR"/>
    <property type="match status" value="1"/>
</dbReference>
<dbReference type="InterPro" id="IPR036390">
    <property type="entry name" value="WH_DNA-bd_sf"/>
</dbReference>
<keyword evidence="2" id="KW-0238">DNA-binding</keyword>
<evidence type="ECO:0000313" key="5">
    <source>
        <dbReference type="EMBL" id="MBU2690390.1"/>
    </source>
</evidence>
<dbReference type="GO" id="GO:0003700">
    <property type="term" value="F:DNA-binding transcription factor activity"/>
    <property type="evidence" value="ECO:0007669"/>
    <property type="project" value="InterPro"/>
</dbReference>
<dbReference type="PANTHER" id="PTHR33154">
    <property type="entry name" value="TRANSCRIPTIONAL REGULATOR, ARSR FAMILY"/>
    <property type="match status" value="1"/>
</dbReference>
<dbReference type="GO" id="GO:0003677">
    <property type="term" value="F:DNA binding"/>
    <property type="evidence" value="ECO:0007669"/>
    <property type="project" value="UniProtKB-KW"/>
</dbReference>
<dbReference type="SUPFAM" id="SSF46785">
    <property type="entry name" value="Winged helix' DNA-binding domain"/>
    <property type="match status" value="1"/>
</dbReference>
<comment type="caution">
    <text evidence="5">The sequence shown here is derived from an EMBL/GenBank/DDBJ whole genome shotgun (WGS) entry which is preliminary data.</text>
</comment>
<name>A0A948RT46_UNCEI</name>
<keyword evidence="1" id="KW-0805">Transcription regulation</keyword>
<dbReference type="InterPro" id="IPR036388">
    <property type="entry name" value="WH-like_DNA-bd_sf"/>
</dbReference>
<dbReference type="NCBIfam" id="NF033788">
    <property type="entry name" value="HTH_metalloreg"/>
    <property type="match status" value="1"/>
</dbReference>
<protein>
    <submittedName>
        <fullName evidence="5">Metalloregulator ArsR/SmtB family transcription factor</fullName>
    </submittedName>
</protein>
<feature type="domain" description="HTH arsR-type" evidence="4">
    <location>
        <begin position="1"/>
        <end position="90"/>
    </location>
</feature>
<dbReference type="PROSITE" id="PS50987">
    <property type="entry name" value="HTH_ARSR_2"/>
    <property type="match status" value="1"/>
</dbReference>
<dbReference type="PRINTS" id="PR00778">
    <property type="entry name" value="HTHARSR"/>
</dbReference>
<dbReference type="InterPro" id="IPR001845">
    <property type="entry name" value="HTH_ArsR_DNA-bd_dom"/>
</dbReference>
<sequence>MREFTDVAKALSDPNRVRILLALKGRELCVCQLVDLLGLAASTVSKHMSVLRQAYLVEYRKEGRWAYYRRTGRGGPKRAQTALRWLDASVVGESIVAKDAKRLQVILKRPVEDLCKITNQS</sequence>
<proteinExistence type="predicted"/>
<reference evidence="5" key="1">
    <citation type="submission" date="2021-05" db="EMBL/GenBank/DDBJ databases">
        <title>Energy efficiency and biological interactions define the core microbiome of deep oligotrophic groundwater.</title>
        <authorList>
            <person name="Mehrshad M."/>
            <person name="Lopez-Fernandez M."/>
            <person name="Bell E."/>
            <person name="Bernier-Latmani R."/>
            <person name="Bertilsson S."/>
            <person name="Dopson M."/>
        </authorList>
    </citation>
    <scope>NUCLEOTIDE SEQUENCE</scope>
    <source>
        <strain evidence="5">Modern_marine.mb.64</strain>
    </source>
</reference>
<dbReference type="SMART" id="SM00418">
    <property type="entry name" value="HTH_ARSR"/>
    <property type="match status" value="1"/>
</dbReference>
<evidence type="ECO:0000256" key="3">
    <source>
        <dbReference type="ARBA" id="ARBA00023163"/>
    </source>
</evidence>
<keyword evidence="3" id="KW-0804">Transcription</keyword>
<dbReference type="CDD" id="cd00090">
    <property type="entry name" value="HTH_ARSR"/>
    <property type="match status" value="1"/>
</dbReference>
<organism evidence="5 6">
    <name type="scientific">Eiseniibacteriota bacterium</name>
    <dbReference type="NCBI Taxonomy" id="2212470"/>
    <lineage>
        <taxon>Bacteria</taxon>
        <taxon>Candidatus Eiseniibacteriota</taxon>
    </lineage>
</organism>
<evidence type="ECO:0000256" key="1">
    <source>
        <dbReference type="ARBA" id="ARBA00023015"/>
    </source>
</evidence>